<keyword evidence="10" id="KW-1185">Reference proteome</keyword>
<evidence type="ECO:0000256" key="3">
    <source>
        <dbReference type="ARBA" id="ARBA00012083"/>
    </source>
</evidence>
<dbReference type="AlphaFoldDB" id="A0AAE8MXC7"/>
<protein>
    <recommendedName>
        <fullName evidence="3 5">Glucose-6-phosphate 1-epimerase</fullName>
        <ecNumber evidence="3 5">5.1.3.15</ecNumber>
    </recommendedName>
</protein>
<comment type="similarity">
    <text evidence="2 5">Belongs to the glucose-6-phosphate 1-epimerase family.</text>
</comment>
<dbReference type="InterPro" id="IPR011013">
    <property type="entry name" value="Gal_mutarotase_sf_dom"/>
</dbReference>
<comment type="catalytic activity">
    <reaction evidence="1">
        <text>alpha-D-glucose 6-phosphate = beta-D-glucose 6-phosphate</text>
        <dbReference type="Rhea" id="RHEA:16249"/>
        <dbReference type="ChEBI" id="CHEBI:58225"/>
        <dbReference type="ChEBI" id="CHEBI:58247"/>
        <dbReference type="EC" id="5.1.3.15"/>
    </reaction>
</comment>
<keyword evidence="4 5" id="KW-0413">Isomerase</keyword>
<reference evidence="9" key="1">
    <citation type="submission" date="2018-03" db="EMBL/GenBank/DDBJ databases">
        <authorList>
            <person name="Guldener U."/>
        </authorList>
    </citation>
    <scope>NUCLEOTIDE SEQUENCE</scope>
</reference>
<dbReference type="InterPro" id="IPR008183">
    <property type="entry name" value="Aldose_1/G6P_1-epimerase"/>
</dbReference>
<sequence length="307" mass="33093">MDRPNRPAALASTPGQPESQVQTTSSDTRVSATLPTGDSVEVLLYGATVTSWKTPARENLFVSSAAILDGSKPVRGGIPLVFPVFGPAPAGSKLPQHGFARNVKWEFLGKSTSEGESSVKLDFGLSWATLPEDWRTKWEHKFGLVYSVTLAPGSLSTALVVSNEGDEAFEFQSLLHTYLSVDDIQNVQIAGLDNSPYIDKVPSATAKTQSGLIAFSGETDRVYSPPTPPSDPVTVQEGGKTRFRVVRDNLPDVVVWNPWVEKAAGMGDFEPKDGWKNMVCVEAGSVSAWTKLEKGDVFEGAQTIYAE</sequence>
<comment type="function">
    <text evidence="5">Catalyzes the interconversion between the alpha and beta anomers from at least three hexose 6-phosphate sugars (Glc6P, Gal6P, and Man6P).</text>
</comment>
<evidence type="ECO:0000256" key="6">
    <source>
        <dbReference type="PIRSR" id="PIRSR016020-1"/>
    </source>
</evidence>
<dbReference type="Gene3D" id="2.70.98.10">
    <property type="match status" value="1"/>
</dbReference>
<dbReference type="InterPro" id="IPR014718">
    <property type="entry name" value="GH-type_carb-bd"/>
</dbReference>
<dbReference type="PANTHER" id="PTHR11122:SF13">
    <property type="entry name" value="GLUCOSE-6-PHOSPHATE 1-EPIMERASE"/>
    <property type="match status" value="1"/>
</dbReference>
<feature type="binding site" evidence="7">
    <location>
        <position position="96"/>
    </location>
    <ligand>
        <name>substrate</name>
    </ligand>
</feature>
<feature type="binding site" evidence="7">
    <location>
        <position position="101"/>
    </location>
    <ligand>
        <name>substrate</name>
    </ligand>
</feature>
<name>A0AAE8MXC7_9PEZI</name>
<feature type="active site" evidence="6">
    <location>
        <position position="282"/>
    </location>
</feature>
<evidence type="ECO:0000256" key="7">
    <source>
        <dbReference type="PIRSR" id="PIRSR016020-2"/>
    </source>
</evidence>
<evidence type="ECO:0000256" key="4">
    <source>
        <dbReference type="ARBA" id="ARBA00023235"/>
    </source>
</evidence>
<dbReference type="EMBL" id="ONZQ02000006">
    <property type="protein sequence ID" value="SPO02150.1"/>
    <property type="molecule type" value="Genomic_DNA"/>
</dbReference>
<feature type="region of interest" description="Disordered" evidence="8">
    <location>
        <begin position="1"/>
        <end position="33"/>
    </location>
</feature>
<proteinExistence type="inferred from homology"/>
<dbReference type="PANTHER" id="PTHR11122">
    <property type="entry name" value="APOSPORY-ASSOCIATED PROTEIN C-RELATED"/>
    <property type="match status" value="1"/>
</dbReference>
<evidence type="ECO:0000256" key="2">
    <source>
        <dbReference type="ARBA" id="ARBA00005866"/>
    </source>
</evidence>
<feature type="binding site" evidence="7">
    <location>
        <position position="75"/>
    </location>
    <ligand>
        <name>substrate</name>
    </ligand>
</feature>
<evidence type="ECO:0000256" key="8">
    <source>
        <dbReference type="SAM" id="MobiDB-lite"/>
    </source>
</evidence>
<feature type="compositionally biased region" description="Polar residues" evidence="8">
    <location>
        <begin position="13"/>
        <end position="33"/>
    </location>
</feature>
<evidence type="ECO:0000256" key="5">
    <source>
        <dbReference type="PIRNR" id="PIRNR016020"/>
    </source>
</evidence>
<dbReference type="Proteomes" id="UP001187682">
    <property type="component" value="Unassembled WGS sequence"/>
</dbReference>
<dbReference type="EC" id="5.1.3.15" evidence="3 5"/>
<dbReference type="GO" id="GO:0047938">
    <property type="term" value="F:glucose-6-phosphate 1-epimerase activity"/>
    <property type="evidence" value="ECO:0007669"/>
    <property type="project" value="UniProtKB-UniRule"/>
</dbReference>
<dbReference type="InterPro" id="IPR025532">
    <property type="entry name" value="G6P_1-epimerase"/>
</dbReference>
<gene>
    <name evidence="9" type="ORF">DNG_04823</name>
</gene>
<dbReference type="GO" id="GO:0005975">
    <property type="term" value="P:carbohydrate metabolic process"/>
    <property type="evidence" value="ECO:0007669"/>
    <property type="project" value="InterPro"/>
</dbReference>
<accession>A0AAE8MXC7</accession>
<evidence type="ECO:0000313" key="9">
    <source>
        <dbReference type="EMBL" id="SPO02150.1"/>
    </source>
</evidence>
<evidence type="ECO:0000313" key="10">
    <source>
        <dbReference type="Proteomes" id="UP001187682"/>
    </source>
</evidence>
<dbReference type="Pfam" id="PF01263">
    <property type="entry name" value="Aldose_epim"/>
    <property type="match status" value="1"/>
</dbReference>
<dbReference type="PIRSF" id="PIRSF016020">
    <property type="entry name" value="PHexose_mutarotase"/>
    <property type="match status" value="1"/>
</dbReference>
<dbReference type="SUPFAM" id="SSF74650">
    <property type="entry name" value="Galactose mutarotase-like"/>
    <property type="match status" value="1"/>
</dbReference>
<dbReference type="GO" id="GO:0005737">
    <property type="term" value="C:cytoplasm"/>
    <property type="evidence" value="ECO:0007669"/>
    <property type="project" value="TreeGrafter"/>
</dbReference>
<evidence type="ECO:0000256" key="1">
    <source>
        <dbReference type="ARBA" id="ARBA00001096"/>
    </source>
</evidence>
<dbReference type="CDD" id="cd09020">
    <property type="entry name" value="D-hex-6-P-epi_like"/>
    <property type="match status" value="1"/>
</dbReference>
<dbReference type="GO" id="GO:0030246">
    <property type="term" value="F:carbohydrate binding"/>
    <property type="evidence" value="ECO:0007669"/>
    <property type="project" value="UniProtKB-UniRule"/>
</dbReference>
<feature type="active site" evidence="6">
    <location>
        <position position="176"/>
    </location>
</feature>
<organism evidence="9 10">
    <name type="scientific">Cephalotrichum gorgonifer</name>
    <dbReference type="NCBI Taxonomy" id="2041049"/>
    <lineage>
        <taxon>Eukaryota</taxon>
        <taxon>Fungi</taxon>
        <taxon>Dikarya</taxon>
        <taxon>Ascomycota</taxon>
        <taxon>Pezizomycotina</taxon>
        <taxon>Sordariomycetes</taxon>
        <taxon>Hypocreomycetidae</taxon>
        <taxon>Microascales</taxon>
        <taxon>Microascaceae</taxon>
        <taxon>Cephalotrichum</taxon>
    </lineage>
</organism>
<comment type="caution">
    <text evidence="9">The sequence shown here is derived from an EMBL/GenBank/DDBJ whole genome shotgun (WGS) entry which is preliminary data.</text>
</comment>